<gene>
    <name evidence="1" type="ORF">NOX80_02795</name>
</gene>
<reference evidence="1" key="1">
    <citation type="submission" date="2022-07" db="EMBL/GenBank/DDBJ databases">
        <title>Isolation, identification, and degradation of a PFOSA degrading strain from sewage treatment plant.</title>
        <authorList>
            <person name="Zhang L."/>
            <person name="Huo Y."/>
        </authorList>
    </citation>
    <scope>NUCLEOTIDE SEQUENCE</scope>
    <source>
        <strain evidence="1">C1</strain>
    </source>
</reference>
<name>A0ABY5IXC3_9FLAO</name>
<keyword evidence="2" id="KW-1185">Reference proteome</keyword>
<evidence type="ECO:0000313" key="2">
    <source>
        <dbReference type="Proteomes" id="UP001059844"/>
    </source>
</evidence>
<dbReference type="EMBL" id="CP101751">
    <property type="protein sequence ID" value="UUC46142.1"/>
    <property type="molecule type" value="Genomic_DNA"/>
</dbReference>
<dbReference type="Proteomes" id="UP001059844">
    <property type="component" value="Chromosome"/>
</dbReference>
<dbReference type="CDD" id="cd05266">
    <property type="entry name" value="SDR_a4"/>
    <property type="match status" value="1"/>
</dbReference>
<organism evidence="1 2">
    <name type="scientific">Flavobacterium cerinum</name>
    <dbReference type="NCBI Taxonomy" id="2502784"/>
    <lineage>
        <taxon>Bacteria</taxon>
        <taxon>Pseudomonadati</taxon>
        <taxon>Bacteroidota</taxon>
        <taxon>Flavobacteriia</taxon>
        <taxon>Flavobacteriales</taxon>
        <taxon>Flavobacteriaceae</taxon>
        <taxon>Flavobacterium</taxon>
    </lineage>
</organism>
<dbReference type="SUPFAM" id="SSF51735">
    <property type="entry name" value="NAD(P)-binding Rossmann-fold domains"/>
    <property type="match status" value="1"/>
</dbReference>
<protein>
    <submittedName>
        <fullName evidence="1">SDR family oxidoreductase</fullName>
    </submittedName>
</protein>
<dbReference type="RefSeq" id="WP_256551818.1">
    <property type="nucleotide sequence ID" value="NZ_CP101751.1"/>
</dbReference>
<accession>A0ABY5IXC3</accession>
<dbReference type="PANTHER" id="PTHR48079">
    <property type="entry name" value="PROTEIN YEEZ"/>
    <property type="match status" value="1"/>
</dbReference>
<dbReference type="InterPro" id="IPR036291">
    <property type="entry name" value="NAD(P)-bd_dom_sf"/>
</dbReference>
<sequence>MKPSIAILGCGWLGLPLAKSLIQLGYSINGSTTSAAKLSLLQESNIVPFLIHCTEKQVEGDWETFLSGKDILIIDIPPKLRGEHRENFVAKIQTLISCIVKTTITNVIFISSTSVYPDTDSEITEETFLQPDAENGRQLLEAETLLKDNTNFKTTIIRFGGLIGKDRNPVKYLAGKENIENPDSPINFIHQDDCIGIISAVIEKEIWNETFNAVTPFHPTRENYYTQKAIEYGLPIPKFNHQNPSSQKIIRSDKLQRILEYKFQISEL</sequence>
<proteinExistence type="predicted"/>
<dbReference type="InterPro" id="IPR051783">
    <property type="entry name" value="NAD(P)-dependent_oxidoreduct"/>
</dbReference>
<evidence type="ECO:0000313" key="1">
    <source>
        <dbReference type="EMBL" id="UUC46142.1"/>
    </source>
</evidence>
<dbReference type="PANTHER" id="PTHR48079:SF6">
    <property type="entry name" value="NAD(P)-BINDING DOMAIN-CONTAINING PROTEIN-RELATED"/>
    <property type="match status" value="1"/>
</dbReference>
<dbReference type="Gene3D" id="3.40.50.720">
    <property type="entry name" value="NAD(P)-binding Rossmann-like Domain"/>
    <property type="match status" value="1"/>
</dbReference>